<gene>
    <name evidence="2" type="ORF">EYF80_013765</name>
</gene>
<dbReference type="EMBL" id="SRLO01000097">
    <property type="protein sequence ID" value="TNN76002.1"/>
    <property type="molecule type" value="Genomic_DNA"/>
</dbReference>
<evidence type="ECO:0000256" key="1">
    <source>
        <dbReference type="SAM" id="MobiDB-lite"/>
    </source>
</evidence>
<accession>A0A4Z2IFA4</accession>
<feature type="region of interest" description="Disordered" evidence="1">
    <location>
        <begin position="217"/>
        <end position="248"/>
    </location>
</feature>
<comment type="caution">
    <text evidence="2">The sequence shown here is derived from an EMBL/GenBank/DDBJ whole genome shotgun (WGS) entry which is preliminary data.</text>
</comment>
<evidence type="ECO:0000313" key="2">
    <source>
        <dbReference type="EMBL" id="TNN76002.1"/>
    </source>
</evidence>
<organism evidence="2 3">
    <name type="scientific">Liparis tanakae</name>
    <name type="common">Tanaka's snailfish</name>
    <dbReference type="NCBI Taxonomy" id="230148"/>
    <lineage>
        <taxon>Eukaryota</taxon>
        <taxon>Metazoa</taxon>
        <taxon>Chordata</taxon>
        <taxon>Craniata</taxon>
        <taxon>Vertebrata</taxon>
        <taxon>Euteleostomi</taxon>
        <taxon>Actinopterygii</taxon>
        <taxon>Neopterygii</taxon>
        <taxon>Teleostei</taxon>
        <taxon>Neoteleostei</taxon>
        <taxon>Acanthomorphata</taxon>
        <taxon>Eupercaria</taxon>
        <taxon>Perciformes</taxon>
        <taxon>Cottioidei</taxon>
        <taxon>Cottales</taxon>
        <taxon>Liparidae</taxon>
        <taxon>Liparis</taxon>
    </lineage>
</organism>
<reference evidence="2 3" key="1">
    <citation type="submission" date="2019-03" db="EMBL/GenBank/DDBJ databases">
        <title>First draft genome of Liparis tanakae, snailfish: a comprehensive survey of snailfish specific genes.</title>
        <authorList>
            <person name="Kim W."/>
            <person name="Song I."/>
            <person name="Jeong J.-H."/>
            <person name="Kim D."/>
            <person name="Kim S."/>
            <person name="Ryu S."/>
            <person name="Song J.Y."/>
            <person name="Lee S.K."/>
        </authorList>
    </citation>
    <scope>NUCLEOTIDE SEQUENCE [LARGE SCALE GENOMIC DNA]</scope>
    <source>
        <tissue evidence="2">Muscle</tissue>
    </source>
</reference>
<name>A0A4Z2IFA4_9TELE</name>
<dbReference type="Proteomes" id="UP000314294">
    <property type="component" value="Unassembled WGS sequence"/>
</dbReference>
<keyword evidence="3" id="KW-1185">Reference proteome</keyword>
<proteinExistence type="predicted"/>
<dbReference type="AlphaFoldDB" id="A0A4Z2IFA4"/>
<sequence length="313" mass="34229">MCQEDACQRSVAWLGVVEIWPRLGESVSFIGEDGVFRCPRWHIGAAVPRSGRAGGAQVGRPSVAAAPFRDESYRSLSYARQEMGSESRLGAGRSRGSDGCQRFVDGRGGVEGLGGGIGDARVRSLEMAESSWKPLEHYGVAAAVWGRMGVARRSEGRDEKERGGAGDTEGHDYTMWSQLLFFHPSFPPTRHTPSVPYPGLHTRAISAGQRVEERSCLAHPAHPPPPSRRQSSDVRKGTKVPPFSDRDSAVPSELWRISLGMRERAGMKKRCLREVGGSRGLRGVFKLRLAVAISPTSPYKQRNWLYSSDQDGG</sequence>
<evidence type="ECO:0000313" key="3">
    <source>
        <dbReference type="Proteomes" id="UP000314294"/>
    </source>
</evidence>
<protein>
    <submittedName>
        <fullName evidence="2">Uncharacterized protein</fullName>
    </submittedName>
</protein>